<accession>A0A7W9ZGK0</accession>
<dbReference type="Proteomes" id="UP000544872">
    <property type="component" value="Unassembled WGS sequence"/>
</dbReference>
<evidence type="ECO:0000256" key="1">
    <source>
        <dbReference type="SAM" id="MobiDB-lite"/>
    </source>
</evidence>
<evidence type="ECO:0000313" key="2">
    <source>
        <dbReference type="EMBL" id="MBB6211103.1"/>
    </source>
</evidence>
<reference evidence="2 3" key="1">
    <citation type="submission" date="2020-08" db="EMBL/GenBank/DDBJ databases">
        <title>Genomic Encyclopedia of Type Strains, Phase IV (KMG-IV): sequencing the most valuable type-strain genomes for metagenomic binning, comparative biology and taxonomic classification.</title>
        <authorList>
            <person name="Goeker M."/>
        </authorList>
    </citation>
    <scope>NUCLEOTIDE SEQUENCE [LARGE SCALE GENOMIC DNA]</scope>
    <source>
        <strain evidence="2 3">DSM 11590</strain>
    </source>
</reference>
<comment type="caution">
    <text evidence="2">The sequence shown here is derived from an EMBL/GenBank/DDBJ whole genome shotgun (WGS) entry which is preliminary data.</text>
</comment>
<sequence length="471" mass="49302">MTSSSSLHDGAFPKAVAAEISGVAALALRDQPDLPLVFNVPMPEGFAYPAGDIGLSFHDLTLAVAQDATVVCIPADLPGEHGVTVALPPLRLTGTYRLNTRPTAAHDLDTGGTMLPLSALKGSRPAGAVPPTPTPPSPPVLTPEQADEMMQQARDQKPKLRETLNGQQLLNTYGDHNETFNMVFNGIPSLRALWSEGGATTEMMLHTHSALKTGDVVNPGDGTTFGTQKVTYNGNAFAQRLNVITASVMMEGNPFDPNFQIDPDSPYTQAALSTLTFQSAVALTGNAPDGGQSANGAAHTALKGGEIYNQIGSDIIQPAPATVDQLENILAQGLANGPGAAGAAAQARENNWHVLSEADRSVVRRMAFLALNDRAQAAEDAGAVLWSGAVNGTLTGAVAQVRIGADGARAEVTLPAFAIDLDDSGWTGPGADAIRARLRDLYFVRRMLHDGVTLALSRMLERAARKGQPDA</sequence>
<evidence type="ECO:0000313" key="3">
    <source>
        <dbReference type="Proteomes" id="UP000544872"/>
    </source>
</evidence>
<keyword evidence="3" id="KW-1185">Reference proteome</keyword>
<name>A0A7W9ZGK0_NOVIT</name>
<dbReference type="RefSeq" id="WP_184263920.1">
    <property type="nucleotide sequence ID" value="NZ_JACIIX010000009.1"/>
</dbReference>
<gene>
    <name evidence="2" type="ORF">FHS48_002538</name>
</gene>
<organism evidence="2 3">
    <name type="scientific">Novispirillum itersonii</name>
    <name type="common">Aquaspirillum itersonii</name>
    <dbReference type="NCBI Taxonomy" id="189"/>
    <lineage>
        <taxon>Bacteria</taxon>
        <taxon>Pseudomonadati</taxon>
        <taxon>Pseudomonadota</taxon>
        <taxon>Alphaproteobacteria</taxon>
        <taxon>Rhodospirillales</taxon>
        <taxon>Novispirillaceae</taxon>
        <taxon>Novispirillum</taxon>
    </lineage>
</organism>
<proteinExistence type="predicted"/>
<dbReference type="AlphaFoldDB" id="A0A7W9ZGK0"/>
<dbReference type="EMBL" id="JACIIX010000009">
    <property type="protein sequence ID" value="MBB6211103.1"/>
    <property type="molecule type" value="Genomic_DNA"/>
</dbReference>
<feature type="region of interest" description="Disordered" evidence="1">
    <location>
        <begin position="122"/>
        <end position="145"/>
    </location>
</feature>
<feature type="compositionally biased region" description="Pro residues" evidence="1">
    <location>
        <begin position="128"/>
        <end position="141"/>
    </location>
</feature>
<protein>
    <submittedName>
        <fullName evidence="2">Uncharacterized protein</fullName>
    </submittedName>
</protein>